<evidence type="ECO:0000313" key="2">
    <source>
        <dbReference type="EMBL" id="QCK85728.1"/>
    </source>
</evidence>
<dbReference type="OrthoDB" id="8157518at2"/>
<gene>
    <name evidence="2" type="ORF">E8L99_08105</name>
</gene>
<feature type="transmembrane region" description="Helical" evidence="1">
    <location>
        <begin position="7"/>
        <end position="29"/>
    </location>
</feature>
<protein>
    <recommendedName>
        <fullName evidence="4">DUF3592 domain-containing protein</fullName>
    </recommendedName>
</protein>
<name>A0A4D7QEX4_9HYPH</name>
<evidence type="ECO:0000313" key="3">
    <source>
        <dbReference type="Proteomes" id="UP000298588"/>
    </source>
</evidence>
<keyword evidence="3" id="KW-1185">Reference proteome</keyword>
<evidence type="ECO:0000256" key="1">
    <source>
        <dbReference type="SAM" id="Phobius"/>
    </source>
</evidence>
<organism evidence="2 3">
    <name type="scientific">Phreatobacter aquaticus</name>
    <dbReference type="NCBI Taxonomy" id="2570229"/>
    <lineage>
        <taxon>Bacteria</taxon>
        <taxon>Pseudomonadati</taxon>
        <taxon>Pseudomonadota</taxon>
        <taxon>Alphaproteobacteria</taxon>
        <taxon>Hyphomicrobiales</taxon>
        <taxon>Phreatobacteraceae</taxon>
        <taxon>Phreatobacter</taxon>
    </lineage>
</organism>
<dbReference type="Proteomes" id="UP000298588">
    <property type="component" value="Chromosome"/>
</dbReference>
<sequence>MDRTEPSVWSLLWSIGLIAAGIVLLGWGWSTLPPGKTVLTVVEQIGPPSVTTELIREYSRRGDTTYRTQRIALQVPGKGVHIVSPARTLWVGDLDTVRRDQAVRYLVDLDQQIVFEATTDGRTLLAYEQTAGNRTGYGRALMIIGLIMLVIGAFQLAPLWRQQ</sequence>
<dbReference type="RefSeq" id="WP_137099061.1">
    <property type="nucleotide sequence ID" value="NZ_CP039865.1"/>
</dbReference>
<keyword evidence="1" id="KW-0472">Membrane</keyword>
<keyword evidence="1" id="KW-1133">Transmembrane helix</keyword>
<keyword evidence="1" id="KW-0812">Transmembrane</keyword>
<dbReference type="EMBL" id="CP039865">
    <property type="protein sequence ID" value="QCK85728.1"/>
    <property type="molecule type" value="Genomic_DNA"/>
</dbReference>
<dbReference type="KEGG" id="paqt:E8L99_08105"/>
<accession>A0A4D7QEX4</accession>
<feature type="transmembrane region" description="Helical" evidence="1">
    <location>
        <begin position="140"/>
        <end position="160"/>
    </location>
</feature>
<reference evidence="2 3" key="1">
    <citation type="submission" date="2019-04" db="EMBL/GenBank/DDBJ databases">
        <title>Phreatobacter aquaticus sp. nov.</title>
        <authorList>
            <person name="Choi A."/>
            <person name="Baek K."/>
        </authorList>
    </citation>
    <scope>NUCLEOTIDE SEQUENCE [LARGE SCALE GENOMIC DNA]</scope>
    <source>
        <strain evidence="2 3">NMCR1094</strain>
    </source>
</reference>
<evidence type="ECO:0008006" key="4">
    <source>
        <dbReference type="Google" id="ProtNLM"/>
    </source>
</evidence>
<proteinExistence type="predicted"/>
<dbReference type="AlphaFoldDB" id="A0A4D7QEX4"/>